<keyword evidence="2" id="KW-1185">Reference proteome</keyword>
<reference evidence="1 2" key="1">
    <citation type="submission" date="2016-02" db="EMBL/GenBank/DDBJ databases">
        <title>Complete Genome Sequence of Weissella jogaejeotgali FOL01.</title>
        <authorList>
            <person name="Lee J.-H."/>
            <person name="Ku H.-J."/>
        </authorList>
    </citation>
    <scope>NUCLEOTIDE SEQUENCE [LARGE SCALE GENOMIC DNA]</scope>
    <source>
        <strain evidence="1 2">FOL01</strain>
    </source>
</reference>
<dbReference type="Proteomes" id="UP000185473">
    <property type="component" value="Chromosome"/>
</dbReference>
<accession>A0A1L6RD70</accession>
<dbReference type="InterPro" id="IPR017647">
    <property type="entry name" value="Dnd_assoc_3"/>
</dbReference>
<dbReference type="OrthoDB" id="257964at2"/>
<name>A0A1L6RD70_9LACO</name>
<evidence type="ECO:0000313" key="1">
    <source>
        <dbReference type="EMBL" id="APS42517.1"/>
    </source>
</evidence>
<dbReference type="AlphaFoldDB" id="A0A1L6RD70"/>
<sequence>MSNYSEYEKQASRLYEAIVGEKKAKIVPFSADNLWDAAWKQRKNKKITDFIFDEIVNVTSVLENNDLRLSEAELDEQRRKLASLIVDIENGNAAGNVEQTALGPLLEKLSMRSKEAVVDSDSFSDLKKYMHVKRPIQDNLEQKIQHLIQKRKGIIFLVGNVGDGKSHLLAYMKDKYGKEFNDQQVEIINDATESDSPTHTAIETLVKKLDGFNDESIQNGNDKLIIAINLGVITNLLIRLKQSKIFNELVDYLEKSGIVNGEINQHKHEIFSNVSFVNQTMFEVSNSKIESDFFLSMFNKVFSREKGNPFYEAYLQDINEHHTQAFHANYRLLLDSDIKNSVIYLLIRAQVEYKEIISARTLMNFMYDIVISNKEKINYDSYLPFLIFDNAETSKLLKTISFMDPTNNQNREVDELSVRLFHSNDVFNFVKEYFQDDYERFKPMFDKFRNKEDDLKYFRMLVNTMFRVKFLLDARNSVLNNSEFQEFVEILQDVITNKKSISLFKLVDRSLRLWNGTTSKGEYVVTMRAKNSTAIAVELELEPISWEVKNFGVVVKVENQNAVASKEIQEVEVDYKTYVLLKKVVAGYILKREDIQTVVKFDEFVNSITRTTKGERTNILYNPNLDEEFELKKTYDKVTLRQLGE</sequence>
<gene>
    <name evidence="1" type="ORF">FOL01_1658</name>
</gene>
<dbReference type="RefSeq" id="WP_075270257.1">
    <property type="nucleotide sequence ID" value="NZ_CP014332.1"/>
</dbReference>
<dbReference type="KEGG" id="wjo:FOL01_1658"/>
<evidence type="ECO:0000313" key="2">
    <source>
        <dbReference type="Proteomes" id="UP000185473"/>
    </source>
</evidence>
<dbReference type="EMBL" id="CP014332">
    <property type="protein sequence ID" value="APS42517.1"/>
    <property type="molecule type" value="Genomic_DNA"/>
</dbReference>
<evidence type="ECO:0008006" key="3">
    <source>
        <dbReference type="Google" id="ProtNLM"/>
    </source>
</evidence>
<protein>
    <recommendedName>
        <fullName evidence="3">DNA phosphorothioation-dependent restriction protein DptF</fullName>
    </recommendedName>
</protein>
<organism evidence="1 2">
    <name type="scientific">Weissella jogaejeotgali</name>
    <dbReference type="NCBI Taxonomy" id="1631871"/>
    <lineage>
        <taxon>Bacteria</taxon>
        <taxon>Bacillati</taxon>
        <taxon>Bacillota</taxon>
        <taxon>Bacilli</taxon>
        <taxon>Lactobacillales</taxon>
        <taxon>Lactobacillaceae</taxon>
        <taxon>Weissella</taxon>
    </lineage>
</organism>
<dbReference type="NCBIfam" id="TIGR03238">
    <property type="entry name" value="dnd_assoc_3"/>
    <property type="match status" value="1"/>
</dbReference>
<dbReference type="STRING" id="1631871.FOL01_1658"/>
<proteinExistence type="predicted"/>